<evidence type="ECO:0000256" key="10">
    <source>
        <dbReference type="ARBA" id="ARBA00023157"/>
    </source>
</evidence>
<evidence type="ECO:0000256" key="9">
    <source>
        <dbReference type="ARBA" id="ARBA00023136"/>
    </source>
</evidence>
<evidence type="ECO:0000256" key="13">
    <source>
        <dbReference type="SAM" id="Phobius"/>
    </source>
</evidence>
<dbReference type="Pfam" id="PF02628">
    <property type="entry name" value="COX15-CtaA"/>
    <property type="match status" value="1"/>
</dbReference>
<evidence type="ECO:0000256" key="3">
    <source>
        <dbReference type="ARBA" id="ARBA00022692"/>
    </source>
</evidence>
<evidence type="ECO:0000256" key="6">
    <source>
        <dbReference type="ARBA" id="ARBA00023002"/>
    </source>
</evidence>
<evidence type="ECO:0000256" key="2">
    <source>
        <dbReference type="ARBA" id="ARBA00022475"/>
    </source>
</evidence>
<feature type="transmembrane region" description="Helical" evidence="13">
    <location>
        <begin position="142"/>
        <end position="165"/>
    </location>
</feature>
<proteinExistence type="predicted"/>
<dbReference type="RefSeq" id="WP_137448205.1">
    <property type="nucleotide sequence ID" value="NZ_SZZH01000001.1"/>
</dbReference>
<evidence type="ECO:0000313" key="15">
    <source>
        <dbReference type="Proteomes" id="UP000306985"/>
    </source>
</evidence>
<feature type="transmembrane region" description="Helical" evidence="13">
    <location>
        <begin position="90"/>
        <end position="109"/>
    </location>
</feature>
<sequence length="317" mass="33384">MAVIPTSPATDTAPSTGRSRWTPSLRLQRAFAWAAAVTNGGIAVTGATVRVTGSGLGCPTWPECHEGSFVPIQREDLSAFHQAIEFGNRTLTGVVLIASLGTFLLVWLARPRRTPVVWLALAGPVGVVFQAVWGGIVVLTGLSWWTVAPHFLVSLLLLFFAIAVLTRLYETDAPPRWVVPRPLVGLTWATVVVLGALCVAGTLVTAAGPHGGDDRTPRLDVPVRALAQVHADLMFAYLGLLVATTVAFLAVKAPARLVRRAWILVAVTAGQGLIGLVQYATGVPEALVVAHVLGAVLLTAAAAAVVFALRVREPQQS</sequence>
<comment type="caution">
    <text evidence="14">The sequence shown here is derived from an EMBL/GenBank/DDBJ whole genome shotgun (WGS) entry which is preliminary data.</text>
</comment>
<keyword evidence="2" id="KW-1003">Cell membrane</keyword>
<comment type="pathway">
    <text evidence="11">Porphyrin-containing compound metabolism.</text>
</comment>
<keyword evidence="4" id="KW-0479">Metal-binding</keyword>
<protein>
    <submittedName>
        <fullName evidence="14">Heme A synthase</fullName>
    </submittedName>
</protein>
<evidence type="ECO:0000256" key="11">
    <source>
        <dbReference type="ARBA" id="ARBA00023444"/>
    </source>
</evidence>
<dbReference type="AlphaFoldDB" id="A0A4U6QL82"/>
<feature type="transmembrane region" description="Helical" evidence="13">
    <location>
        <begin position="186"/>
        <end position="207"/>
    </location>
</feature>
<accession>A0A4U6QL82</accession>
<keyword evidence="15" id="KW-1185">Reference proteome</keyword>
<keyword evidence="5 13" id="KW-1133">Transmembrane helix</keyword>
<keyword evidence="10" id="KW-1015">Disulfide bond</keyword>
<comment type="subcellular location">
    <subcellularLocation>
        <location evidence="1">Membrane</location>
        <topology evidence="1">Multi-pass membrane protein</topology>
    </subcellularLocation>
</comment>
<dbReference type="PANTHER" id="PTHR35457:SF1">
    <property type="entry name" value="HEME A SYNTHASE"/>
    <property type="match status" value="1"/>
</dbReference>
<keyword evidence="7" id="KW-0408">Iron</keyword>
<keyword evidence="8" id="KW-0350">Heme biosynthesis</keyword>
<dbReference type="GO" id="GO:0016491">
    <property type="term" value="F:oxidoreductase activity"/>
    <property type="evidence" value="ECO:0007669"/>
    <property type="project" value="UniProtKB-KW"/>
</dbReference>
<keyword evidence="9 13" id="KW-0472">Membrane</keyword>
<reference evidence="14 15" key="1">
    <citation type="submission" date="2019-05" db="EMBL/GenBank/DDBJ databases">
        <title>Nakamurella sp. N5BH11, whole genome shotgun sequence.</title>
        <authorList>
            <person name="Tuo L."/>
        </authorList>
    </citation>
    <scope>NUCLEOTIDE SEQUENCE [LARGE SCALE GENOMIC DNA]</scope>
    <source>
        <strain evidence="14 15">N5BH11</strain>
    </source>
</reference>
<dbReference type="InterPro" id="IPR050450">
    <property type="entry name" value="COX15/CtaA_HemeA_synthase"/>
</dbReference>
<evidence type="ECO:0000256" key="12">
    <source>
        <dbReference type="SAM" id="MobiDB-lite"/>
    </source>
</evidence>
<evidence type="ECO:0000256" key="1">
    <source>
        <dbReference type="ARBA" id="ARBA00004141"/>
    </source>
</evidence>
<dbReference type="GO" id="GO:0016020">
    <property type="term" value="C:membrane"/>
    <property type="evidence" value="ECO:0007669"/>
    <property type="project" value="UniProtKB-SubCell"/>
</dbReference>
<evidence type="ECO:0000256" key="8">
    <source>
        <dbReference type="ARBA" id="ARBA00023133"/>
    </source>
</evidence>
<feature type="compositionally biased region" description="Low complexity" evidence="12">
    <location>
        <begin position="1"/>
        <end position="16"/>
    </location>
</feature>
<feature type="region of interest" description="Disordered" evidence="12">
    <location>
        <begin position="1"/>
        <end position="20"/>
    </location>
</feature>
<evidence type="ECO:0000256" key="7">
    <source>
        <dbReference type="ARBA" id="ARBA00023004"/>
    </source>
</evidence>
<dbReference type="InterPro" id="IPR003780">
    <property type="entry name" value="COX15/CtaA_fam"/>
</dbReference>
<keyword evidence="6" id="KW-0560">Oxidoreductase</keyword>
<name>A0A4U6QL82_9ACTN</name>
<feature type="transmembrane region" description="Helical" evidence="13">
    <location>
        <begin position="116"/>
        <end position="136"/>
    </location>
</feature>
<dbReference type="PANTHER" id="PTHR35457">
    <property type="entry name" value="HEME A SYNTHASE"/>
    <property type="match status" value="1"/>
</dbReference>
<evidence type="ECO:0000313" key="14">
    <source>
        <dbReference type="EMBL" id="TKV60902.1"/>
    </source>
</evidence>
<feature type="transmembrane region" description="Helical" evidence="13">
    <location>
        <begin position="286"/>
        <end position="309"/>
    </location>
</feature>
<dbReference type="GO" id="GO:0046872">
    <property type="term" value="F:metal ion binding"/>
    <property type="evidence" value="ECO:0007669"/>
    <property type="project" value="UniProtKB-KW"/>
</dbReference>
<evidence type="ECO:0000256" key="5">
    <source>
        <dbReference type="ARBA" id="ARBA00022989"/>
    </source>
</evidence>
<feature type="transmembrane region" description="Helical" evidence="13">
    <location>
        <begin position="227"/>
        <end position="249"/>
    </location>
</feature>
<dbReference type="EMBL" id="SZZH01000001">
    <property type="protein sequence ID" value="TKV60902.1"/>
    <property type="molecule type" value="Genomic_DNA"/>
</dbReference>
<feature type="transmembrane region" description="Helical" evidence="13">
    <location>
        <begin position="261"/>
        <end position="280"/>
    </location>
</feature>
<dbReference type="Proteomes" id="UP000306985">
    <property type="component" value="Unassembled WGS sequence"/>
</dbReference>
<keyword evidence="3 13" id="KW-0812">Transmembrane</keyword>
<organism evidence="14 15">
    <name type="scientific">Nakamurella flava</name>
    <dbReference type="NCBI Taxonomy" id="2576308"/>
    <lineage>
        <taxon>Bacteria</taxon>
        <taxon>Bacillati</taxon>
        <taxon>Actinomycetota</taxon>
        <taxon>Actinomycetes</taxon>
        <taxon>Nakamurellales</taxon>
        <taxon>Nakamurellaceae</taxon>
        <taxon>Nakamurella</taxon>
    </lineage>
</organism>
<evidence type="ECO:0000256" key="4">
    <source>
        <dbReference type="ARBA" id="ARBA00022723"/>
    </source>
</evidence>
<dbReference type="OrthoDB" id="5241540at2"/>
<gene>
    <name evidence="14" type="ORF">FDO65_04360</name>
</gene>
<dbReference type="GO" id="GO:0006784">
    <property type="term" value="P:heme A biosynthetic process"/>
    <property type="evidence" value="ECO:0007669"/>
    <property type="project" value="InterPro"/>
</dbReference>